<protein>
    <recommendedName>
        <fullName evidence="3">Reverse transcriptase domain-containing protein</fullName>
    </recommendedName>
</protein>
<dbReference type="InterPro" id="IPR043502">
    <property type="entry name" value="DNA/RNA_pol_sf"/>
</dbReference>
<evidence type="ECO:0000313" key="4">
    <source>
        <dbReference type="EMBL" id="SPC84524.1"/>
    </source>
</evidence>
<feature type="compositionally biased region" description="Polar residues" evidence="1">
    <location>
        <begin position="411"/>
        <end position="421"/>
    </location>
</feature>
<dbReference type="SUPFAM" id="SSF56219">
    <property type="entry name" value="DNase I-like"/>
    <property type="match status" value="1"/>
</dbReference>
<evidence type="ECO:0000256" key="1">
    <source>
        <dbReference type="SAM" id="MobiDB-lite"/>
    </source>
</evidence>
<dbReference type="Pfam" id="PF13966">
    <property type="entry name" value="zf-RVT"/>
    <property type="match status" value="1"/>
</dbReference>
<organism evidence="4">
    <name type="scientific">Fagus sylvatica</name>
    <name type="common">Beechnut</name>
    <dbReference type="NCBI Taxonomy" id="28930"/>
    <lineage>
        <taxon>Eukaryota</taxon>
        <taxon>Viridiplantae</taxon>
        <taxon>Streptophyta</taxon>
        <taxon>Embryophyta</taxon>
        <taxon>Tracheophyta</taxon>
        <taxon>Spermatophyta</taxon>
        <taxon>Magnoliopsida</taxon>
        <taxon>eudicotyledons</taxon>
        <taxon>Gunneridae</taxon>
        <taxon>Pentapetalae</taxon>
        <taxon>rosids</taxon>
        <taxon>fabids</taxon>
        <taxon>Fagales</taxon>
        <taxon>Fagaceae</taxon>
        <taxon>Fagus</taxon>
    </lineage>
</organism>
<feature type="transmembrane region" description="Helical" evidence="2">
    <location>
        <begin position="1841"/>
        <end position="1860"/>
    </location>
</feature>
<dbReference type="CDD" id="cd01650">
    <property type="entry name" value="RT_nLTR_like"/>
    <property type="match status" value="1"/>
</dbReference>
<dbReference type="InterPro" id="IPR012337">
    <property type="entry name" value="RNaseH-like_sf"/>
</dbReference>
<dbReference type="Gene3D" id="3.30.420.10">
    <property type="entry name" value="Ribonuclease H-like superfamily/Ribonuclease H"/>
    <property type="match status" value="1"/>
</dbReference>
<dbReference type="InterPro" id="IPR044730">
    <property type="entry name" value="RNase_H-like_dom_plant"/>
</dbReference>
<feature type="region of interest" description="Disordered" evidence="1">
    <location>
        <begin position="241"/>
        <end position="297"/>
    </location>
</feature>
<dbReference type="EMBL" id="OIVN01000715">
    <property type="protein sequence ID" value="SPC84524.1"/>
    <property type="molecule type" value="Genomic_DNA"/>
</dbReference>
<feature type="region of interest" description="Disordered" evidence="1">
    <location>
        <begin position="359"/>
        <end position="421"/>
    </location>
</feature>
<name>A0A2N9FCL2_FAGSY</name>
<dbReference type="Pfam" id="PF03372">
    <property type="entry name" value="Exo_endo_phos"/>
    <property type="match status" value="1"/>
</dbReference>
<dbReference type="InterPro" id="IPR000477">
    <property type="entry name" value="RT_dom"/>
</dbReference>
<dbReference type="InterPro" id="IPR026960">
    <property type="entry name" value="RVT-Znf"/>
</dbReference>
<reference evidence="4" key="1">
    <citation type="submission" date="2018-02" db="EMBL/GenBank/DDBJ databases">
        <authorList>
            <person name="Cohen D.B."/>
            <person name="Kent A.D."/>
        </authorList>
    </citation>
    <scope>NUCLEOTIDE SEQUENCE</scope>
</reference>
<proteinExistence type="predicted"/>
<feature type="compositionally biased region" description="Polar residues" evidence="1">
    <location>
        <begin position="271"/>
        <end position="284"/>
    </location>
</feature>
<dbReference type="InterPro" id="IPR036691">
    <property type="entry name" value="Endo/exonu/phosph_ase_sf"/>
</dbReference>
<dbReference type="InterPro" id="IPR005135">
    <property type="entry name" value="Endo/exonuclease/phosphatase"/>
</dbReference>
<dbReference type="InterPro" id="IPR025836">
    <property type="entry name" value="Zn_knuckle_CX2CX4HX4C"/>
</dbReference>
<keyword evidence="2" id="KW-1133">Transmembrane helix</keyword>
<dbReference type="Pfam" id="PF13456">
    <property type="entry name" value="RVT_3"/>
    <property type="match status" value="1"/>
</dbReference>
<feature type="domain" description="Reverse transcriptase" evidence="3">
    <location>
        <begin position="885"/>
        <end position="1167"/>
    </location>
</feature>
<dbReference type="SUPFAM" id="SSF56672">
    <property type="entry name" value="DNA/RNA polymerases"/>
    <property type="match status" value="1"/>
</dbReference>
<dbReference type="GO" id="GO:0003676">
    <property type="term" value="F:nucleic acid binding"/>
    <property type="evidence" value="ECO:0007669"/>
    <property type="project" value="InterPro"/>
</dbReference>
<dbReference type="Gene3D" id="3.60.10.10">
    <property type="entry name" value="Endonuclease/exonuclease/phosphatase"/>
    <property type="match status" value="2"/>
</dbReference>
<feature type="transmembrane region" description="Helical" evidence="2">
    <location>
        <begin position="1880"/>
        <end position="1904"/>
    </location>
</feature>
<accession>A0A2N9FCL2</accession>
<dbReference type="Pfam" id="PF00078">
    <property type="entry name" value="RVT_1"/>
    <property type="match status" value="1"/>
</dbReference>
<evidence type="ECO:0000259" key="3">
    <source>
        <dbReference type="PROSITE" id="PS50878"/>
    </source>
</evidence>
<dbReference type="PROSITE" id="PS50878">
    <property type="entry name" value="RT_POL"/>
    <property type="match status" value="1"/>
</dbReference>
<dbReference type="Pfam" id="PF14111">
    <property type="entry name" value="DUF4283"/>
    <property type="match status" value="1"/>
</dbReference>
<dbReference type="Pfam" id="PF14392">
    <property type="entry name" value="zf-CCHC_4"/>
    <property type="match status" value="1"/>
</dbReference>
<sequence>MESIETMWKSFSLSDKEGLDVDLANTTQQPEHILAAKFLTSRLLNMDAVARTFKPLWKTRQSFTVQDLGGNRVAFVFEDAMDLERVLVNEPWTYDKFLVVFQRVQGDGPIQDSLFSHTSFWVQLHNLPLRRRTEAAAEAIGQSIGWVEQVAASDDERGGENCMRVRVRMEVNSPLCRGRLVKFEEGQKGWVAFRYERLPNFCYWCGCLDHGEKDCDLGLQQRNSSTKEEYQFGAWLRATSDRPPRKTVVTVNGNQPKGKEKQTREDRHNHQATPKTAVPNSDESNNGKDPDVTENDLGIDMEIEPNPVFPNSDMVQKSNDEIFNDQLKEIDQAINYIPYGEQITEQVLESPYIQNHSLKCDATPAGPQTKNSGLLSSPKRRPLGDISNGLNTTQERRPSTTKWKKLARAQKPTSASPTIAQSHKRDLLLVEENPAHGKRYRTGPDQSLPEAMICISWNCRGLGNQGTVQELANLVRIKDPSVLFLSETWMDEDRLEVLRNSEHPWRLTCFYGAPETHLREHSWNLLRTLNGQYSLPWCCVGDFNEIVRNSEKNGRRVQSERQMQGFRAVIDDCGFVDLGFRGLPFTWCNNRRGSATTWLRLDRFMATNDWVLRFNTAVVDHLECTTSDHKPICLNTHPVNLPRPRQRLFRFEDMWRSDPSCEPVITRAWVPKSSGSPTAQVSAKIQRCGTALTRWSRSQFGNITKLLKEKTEQLKRAEMDSTLGLGHEQVISIRREVNDLLLKEEKMWKQRSRDSWLKEGDRNTKYFHSRASHRRRRNAILAVRTDADELITEAELIGNQFTDYYQTLFTAAPLEDVELVLDGIQPCITTEMNQALMGQFTEEEVKTAMKQMGPLKAPGPDGMPPVFYQSYWHVVGSDVTAAVLYCLESGTLLPSLNHTYVTLIPKTKNPERVTEYRPISLCNVIYKLISKVLANRLKKILPHIISESQSAFVPGRLITDNILIAFETLHHMHNKRAGKVGSMALKLDMSKAYDRVEWGFLKQVMVCMGFHDRWISLILECISTVSYSLLINGNPTGHIIPTRGLRQGDPISPYLFLLCAEGLNGLIKKATLQGEIHGVSLCPRGPKITNLFFADDSLLFCRASLLECQKIQEILATYEKASGQKLNRAKTTLFFSRNTPQDMQAHLIDILGVPSIQQYEKYLGLPSLIGKEKIMCFSQIKERVWSKVKGWKEKLLSQAGREVLIKAVVQAIPTYTMNCFKLPVTLCKEIEGIIRRFWWGQKDDTRKIHWLRWEKLCNSKGAGGLGFRDLQKFNIALLAKQFWRLMHSRNSLLYKVFSAKFFPNGNILEASEKTRGSFAWRSILKAKDLIKAGLNWRVGDGTQIPIKGSNWLQDEGHRRVLSPLTELPMDARVEALIHGSPPAWNTNKIQHLFLPYDADAILKIPLSGRMQDDKLFWFETRDGKYSVRSGYKLLCKEERASKPESSKQWDPDPLWKIVWKARAPAKVKSFLWRACHEALPTKSGLFKRKVTADPICDLCRAQIEDGLHALWACPMVTQVWTLEPEFAALRKSDPMSFSDLVRNVIKSGSELLLENFAVTSWLLWHKRNLDRQHLPSELYTQIWPRAQAFLQEYLSVTTEDKPEKPTPPLVRWKPPLKNVYKVNFDGALFKESNTGGIGVVIRDINGMVIATLSQKIYGTHTVEMIEALAARRAILFAKEVGVADVEFEGDAAVVIHDLSSNESIYTPYGLVLEDAKIMLQELHHFSLSHTRRSGNSVAHALARRASDCNSVLVWMEEVPPDITSWNKLKGSVPEDLRQKSRDGSLGLSLGENPDLHLPVPGKKKRKRKELIVAPVATSIVVLVLLFIFGALAIYKRKGQGWGVEVCGCGFVIFASWVLNLRTQPPQVLNHTQTRQTLSVWVFRHCCRVILVAEFLGGFVTALSAHLRRRGSRCRPSWVSDLPFVDLHRRGFSRDERE</sequence>
<dbReference type="PANTHER" id="PTHR33116">
    <property type="entry name" value="REVERSE TRANSCRIPTASE ZINC-BINDING DOMAIN-CONTAINING PROTEIN-RELATED-RELATED"/>
    <property type="match status" value="1"/>
</dbReference>
<keyword evidence="2" id="KW-0812">Transmembrane</keyword>
<dbReference type="CDD" id="cd06222">
    <property type="entry name" value="RNase_H_like"/>
    <property type="match status" value="1"/>
</dbReference>
<dbReference type="InterPro" id="IPR025558">
    <property type="entry name" value="DUF4283"/>
</dbReference>
<gene>
    <name evidence="4" type="ORF">FSB_LOCUS12406</name>
</gene>
<feature type="compositionally biased region" description="Basic and acidic residues" evidence="1">
    <location>
        <begin position="257"/>
        <end position="269"/>
    </location>
</feature>
<keyword evidence="2" id="KW-0472">Membrane</keyword>
<feature type="region of interest" description="Disordered" evidence="1">
    <location>
        <begin position="1773"/>
        <end position="1793"/>
    </location>
</feature>
<dbReference type="SUPFAM" id="SSF53098">
    <property type="entry name" value="Ribonuclease H-like"/>
    <property type="match status" value="1"/>
</dbReference>
<feature type="compositionally biased region" description="Polar residues" evidence="1">
    <location>
        <begin position="366"/>
        <end position="375"/>
    </location>
</feature>
<dbReference type="InterPro" id="IPR036397">
    <property type="entry name" value="RNaseH_sf"/>
</dbReference>
<feature type="transmembrane region" description="Helical" evidence="2">
    <location>
        <begin position="1810"/>
        <end position="1834"/>
    </location>
</feature>
<dbReference type="PANTHER" id="PTHR33116:SF86">
    <property type="entry name" value="REVERSE TRANSCRIPTASE DOMAIN-CONTAINING PROTEIN"/>
    <property type="match status" value="1"/>
</dbReference>
<feature type="compositionally biased region" description="Basic and acidic residues" evidence="1">
    <location>
        <begin position="1773"/>
        <end position="1782"/>
    </location>
</feature>
<dbReference type="GO" id="GO:0004523">
    <property type="term" value="F:RNA-DNA hybrid ribonuclease activity"/>
    <property type="evidence" value="ECO:0007669"/>
    <property type="project" value="InterPro"/>
</dbReference>
<evidence type="ECO:0000256" key="2">
    <source>
        <dbReference type="SAM" id="Phobius"/>
    </source>
</evidence>
<dbReference type="InterPro" id="IPR002156">
    <property type="entry name" value="RNaseH_domain"/>
</dbReference>